<name>A0A426DBP3_9FIRM</name>
<keyword evidence="5" id="KW-1185">Reference proteome</keyword>
<evidence type="ECO:0000256" key="2">
    <source>
        <dbReference type="ARBA" id="ARBA00022679"/>
    </source>
</evidence>
<accession>A0A426DBP3</accession>
<dbReference type="CDD" id="cd00761">
    <property type="entry name" value="Glyco_tranf_GTA_type"/>
    <property type="match status" value="1"/>
</dbReference>
<comment type="caution">
    <text evidence="4">The sequence shown here is derived from an EMBL/GenBank/DDBJ whole genome shotgun (WGS) entry which is preliminary data.</text>
</comment>
<dbReference type="InterPro" id="IPR001173">
    <property type="entry name" value="Glyco_trans_2-like"/>
</dbReference>
<evidence type="ECO:0000259" key="3">
    <source>
        <dbReference type="Pfam" id="PF00535"/>
    </source>
</evidence>
<proteinExistence type="predicted"/>
<keyword evidence="2 4" id="KW-0808">Transferase</keyword>
<protein>
    <submittedName>
        <fullName evidence="4">Glycosyltransferase family 2 protein</fullName>
    </submittedName>
</protein>
<dbReference type="GO" id="GO:0016757">
    <property type="term" value="F:glycosyltransferase activity"/>
    <property type="evidence" value="ECO:0007669"/>
    <property type="project" value="UniProtKB-KW"/>
</dbReference>
<evidence type="ECO:0000313" key="5">
    <source>
        <dbReference type="Proteomes" id="UP000274920"/>
    </source>
</evidence>
<dbReference type="PANTHER" id="PTHR22916:SF51">
    <property type="entry name" value="GLYCOSYLTRANSFERASE EPSH-RELATED"/>
    <property type="match status" value="1"/>
</dbReference>
<organism evidence="4 5">
    <name type="scientific">Schaedlerella arabinosiphila</name>
    <dbReference type="NCBI Taxonomy" id="2044587"/>
    <lineage>
        <taxon>Bacteria</taxon>
        <taxon>Bacillati</taxon>
        <taxon>Bacillota</taxon>
        <taxon>Clostridia</taxon>
        <taxon>Lachnospirales</taxon>
        <taxon>Lachnospiraceae</taxon>
        <taxon>Schaedlerella</taxon>
    </lineage>
</organism>
<evidence type="ECO:0000256" key="1">
    <source>
        <dbReference type="ARBA" id="ARBA00022676"/>
    </source>
</evidence>
<dbReference type="SUPFAM" id="SSF53448">
    <property type="entry name" value="Nucleotide-diphospho-sugar transferases"/>
    <property type="match status" value="1"/>
</dbReference>
<dbReference type="Proteomes" id="UP000274920">
    <property type="component" value="Unassembled WGS sequence"/>
</dbReference>
<dbReference type="PANTHER" id="PTHR22916">
    <property type="entry name" value="GLYCOSYLTRANSFERASE"/>
    <property type="match status" value="1"/>
</dbReference>
<dbReference type="RefSeq" id="WP_125126088.1">
    <property type="nucleotide sequence ID" value="NZ_RHJS01000002.1"/>
</dbReference>
<dbReference type="Gene3D" id="3.90.550.10">
    <property type="entry name" value="Spore Coat Polysaccharide Biosynthesis Protein SpsA, Chain A"/>
    <property type="match status" value="1"/>
</dbReference>
<sequence>MDRSNGGRADKMDSNKPKISIIVPVYNVGSYLEKCLDSISAQTYSNIEIILVDDASTDQGGSICDAYAARDKRMQVVHFPVNRGLSAARNEGIGRATGEYISFIDSDDYVKPNLLEKLYDNLMECKADISICGIEGFGKSNTPAGTYSAAETVCCLARRTPFLWNVWGKLYSAEDVKRHPFDERALCCEDLLFFYQMLKDAETVRYFPDTLYHYLYRPGSLINSGVDEKRCTVLSVLDHICADASVHFPEAVPGLKLLAMDTVVRLAMQAVEGGTKGADLSAYLKRFRENIRHHFSWKSLALCRDKKTRFSILVLYVSRTAFHGIAAVYKYIKKGSGKTPGME</sequence>
<dbReference type="EMBL" id="RHJS01000002">
    <property type="protein sequence ID" value="RRK30240.1"/>
    <property type="molecule type" value="Genomic_DNA"/>
</dbReference>
<gene>
    <name evidence="4" type="ORF">EBB54_01750</name>
</gene>
<dbReference type="InterPro" id="IPR029044">
    <property type="entry name" value="Nucleotide-diphossugar_trans"/>
</dbReference>
<dbReference type="Pfam" id="PF00535">
    <property type="entry name" value="Glycos_transf_2"/>
    <property type="match status" value="1"/>
</dbReference>
<keyword evidence="1" id="KW-0328">Glycosyltransferase</keyword>
<dbReference type="AlphaFoldDB" id="A0A426DBP3"/>
<reference evidence="4" key="1">
    <citation type="submission" date="2018-10" db="EMBL/GenBank/DDBJ databases">
        <title>Schaedlerella arabinophila gen. nov. sp. nov., isolated from the mouse intestinal tract and comparative analysis with the genome of the closely related altered Schaedler flora strain ASF502.</title>
        <authorList>
            <person name="Miyake S."/>
            <person name="Soh M."/>
            <person name="Seedorf H."/>
        </authorList>
    </citation>
    <scope>NUCLEOTIDE SEQUENCE [LARGE SCALE GENOMIC DNA]</scope>
    <source>
        <strain evidence="4">DSM 106076</strain>
    </source>
</reference>
<evidence type="ECO:0000313" key="4">
    <source>
        <dbReference type="EMBL" id="RRK30240.1"/>
    </source>
</evidence>
<feature type="domain" description="Glycosyltransferase 2-like" evidence="3">
    <location>
        <begin position="20"/>
        <end position="148"/>
    </location>
</feature>